<dbReference type="InterPro" id="IPR021309">
    <property type="entry name" value="YgaP-like_TM"/>
</dbReference>
<sequence length="202" mass="21016">MTAPTTTITSLEAADLKAHLANGEQPIIIDVRTPAEFESMHIRGAYNVPLSMLAEHTSEFASRFEDGVVLVCQSGIRAEEARERLASAGLETASVLAGGTAAFADAGGDVVRGKRRWAMDRQVRMVAGSLVLAGFVGSRVVSRPVGYLSAAVGAGLTWSALSDSCAMASALSKMPWNQASVTPTLASTVQDIPVATGNVTLP</sequence>
<dbReference type="SMART" id="SM00450">
    <property type="entry name" value="RHOD"/>
    <property type="match status" value="1"/>
</dbReference>
<dbReference type="HOGENOM" id="CLU_107126_0_0_11"/>
<dbReference type="Proteomes" id="UP000031928">
    <property type="component" value="Chromosome"/>
</dbReference>
<proteinExistence type="predicted"/>
<accession>A0A0B6TNL6</accession>
<dbReference type="OrthoDB" id="9800872at2"/>
<dbReference type="PROSITE" id="PS50206">
    <property type="entry name" value="RHODANESE_3"/>
    <property type="match status" value="1"/>
</dbReference>
<dbReference type="GO" id="GO:0004792">
    <property type="term" value="F:thiosulfate-cyanide sulfurtransferase activity"/>
    <property type="evidence" value="ECO:0007669"/>
    <property type="project" value="TreeGrafter"/>
</dbReference>
<dbReference type="RefSeq" id="WP_042621934.1">
    <property type="nucleotide sequence ID" value="NZ_CP007790.1"/>
</dbReference>
<name>A0A0B6TNL6_9CORY</name>
<keyword evidence="3" id="KW-1185">Reference proteome</keyword>
<dbReference type="InterPro" id="IPR001763">
    <property type="entry name" value="Rhodanese-like_dom"/>
</dbReference>
<dbReference type="InterPro" id="IPR036873">
    <property type="entry name" value="Rhodanese-like_dom_sf"/>
</dbReference>
<dbReference type="STRING" id="1224162.B840_09585"/>
<dbReference type="EMBL" id="CP007790">
    <property type="protein sequence ID" value="AJK69508.1"/>
    <property type="molecule type" value="Genomic_DNA"/>
</dbReference>
<dbReference type="CDD" id="cd00158">
    <property type="entry name" value="RHOD"/>
    <property type="match status" value="1"/>
</dbReference>
<evidence type="ECO:0000313" key="3">
    <source>
        <dbReference type="Proteomes" id="UP000031928"/>
    </source>
</evidence>
<dbReference type="Pfam" id="PF11127">
    <property type="entry name" value="YgaP-like_TM"/>
    <property type="match status" value="1"/>
</dbReference>
<feature type="domain" description="Rhodanese" evidence="1">
    <location>
        <begin position="22"/>
        <end position="112"/>
    </location>
</feature>
<reference evidence="2 3" key="1">
    <citation type="submission" date="2014-05" db="EMBL/GenBank/DDBJ databases">
        <title>Complete genome sequence of Corynebacterium marinum DSM 44953.</title>
        <authorList>
            <person name="Schaffert L."/>
            <person name="Albersmeier A."/>
            <person name="Kalinowski J."/>
            <person name="Ruckert C."/>
        </authorList>
    </citation>
    <scope>NUCLEOTIDE SEQUENCE [LARGE SCALE GENOMIC DNA]</scope>
    <source>
        <strain evidence="2 3">DSM 44953</strain>
    </source>
</reference>
<dbReference type="Gene3D" id="3.40.250.10">
    <property type="entry name" value="Rhodanese-like domain"/>
    <property type="match status" value="1"/>
</dbReference>
<dbReference type="Gene3D" id="6.10.140.1340">
    <property type="match status" value="1"/>
</dbReference>
<dbReference type="PANTHER" id="PTHR44086">
    <property type="entry name" value="THIOSULFATE SULFURTRANSFERASE RDL2, MITOCHONDRIAL-RELATED"/>
    <property type="match status" value="1"/>
</dbReference>
<dbReference type="PANTHER" id="PTHR44086:SF13">
    <property type="entry name" value="THIOSULFATE SULFURTRANSFERASE PSPE"/>
    <property type="match status" value="1"/>
</dbReference>
<gene>
    <name evidence="2" type="ORF">B840_09585</name>
</gene>
<evidence type="ECO:0000259" key="1">
    <source>
        <dbReference type="PROSITE" id="PS50206"/>
    </source>
</evidence>
<protein>
    <recommendedName>
        <fullName evidence="1">Rhodanese domain-containing protein</fullName>
    </recommendedName>
</protein>
<dbReference type="KEGG" id="cmq:B840_09585"/>
<evidence type="ECO:0000313" key="2">
    <source>
        <dbReference type="EMBL" id="AJK69508.1"/>
    </source>
</evidence>
<dbReference type="SUPFAM" id="SSF52821">
    <property type="entry name" value="Rhodanese/Cell cycle control phosphatase"/>
    <property type="match status" value="1"/>
</dbReference>
<dbReference type="AlphaFoldDB" id="A0A0B6TNL6"/>
<organism evidence="2 3">
    <name type="scientific">Corynebacterium marinum DSM 44953</name>
    <dbReference type="NCBI Taxonomy" id="1224162"/>
    <lineage>
        <taxon>Bacteria</taxon>
        <taxon>Bacillati</taxon>
        <taxon>Actinomycetota</taxon>
        <taxon>Actinomycetes</taxon>
        <taxon>Mycobacteriales</taxon>
        <taxon>Corynebacteriaceae</taxon>
        <taxon>Corynebacterium</taxon>
    </lineage>
</organism>
<dbReference type="Pfam" id="PF00581">
    <property type="entry name" value="Rhodanese"/>
    <property type="match status" value="1"/>
</dbReference>